<evidence type="ECO:0000256" key="1">
    <source>
        <dbReference type="SAM" id="MobiDB-lite"/>
    </source>
</evidence>
<organism evidence="2 3">
    <name type="scientific">Cirrhinus molitorella</name>
    <name type="common">mud carp</name>
    <dbReference type="NCBI Taxonomy" id="172907"/>
    <lineage>
        <taxon>Eukaryota</taxon>
        <taxon>Metazoa</taxon>
        <taxon>Chordata</taxon>
        <taxon>Craniata</taxon>
        <taxon>Vertebrata</taxon>
        <taxon>Euteleostomi</taxon>
        <taxon>Actinopterygii</taxon>
        <taxon>Neopterygii</taxon>
        <taxon>Teleostei</taxon>
        <taxon>Ostariophysi</taxon>
        <taxon>Cypriniformes</taxon>
        <taxon>Cyprinidae</taxon>
        <taxon>Labeoninae</taxon>
        <taxon>Labeonini</taxon>
        <taxon>Cirrhinus</taxon>
    </lineage>
</organism>
<proteinExistence type="predicted"/>
<feature type="region of interest" description="Disordered" evidence="1">
    <location>
        <begin position="44"/>
        <end position="66"/>
    </location>
</feature>
<gene>
    <name evidence="2" type="ORF">QQF64_013437</name>
</gene>
<reference evidence="2 3" key="1">
    <citation type="submission" date="2023-09" db="EMBL/GenBank/DDBJ databases">
        <authorList>
            <person name="Wang M."/>
        </authorList>
    </citation>
    <scope>NUCLEOTIDE SEQUENCE [LARGE SCALE GENOMIC DNA]</scope>
    <source>
        <strain evidence="2">GT-2023</strain>
        <tissue evidence="2">Liver</tissue>
    </source>
</reference>
<accession>A0ABR3LTG4</accession>
<dbReference type="EMBL" id="JAYMGO010000019">
    <property type="protein sequence ID" value="KAL1255376.1"/>
    <property type="molecule type" value="Genomic_DNA"/>
</dbReference>
<sequence>MMETAQGKSLRRSIMTIVGLRPAVLPVSSPSAPESRITHRVTVNSRCSHPGEPSHPSHPSSFPPTI</sequence>
<evidence type="ECO:0000313" key="2">
    <source>
        <dbReference type="EMBL" id="KAL1255376.1"/>
    </source>
</evidence>
<keyword evidence="3" id="KW-1185">Reference proteome</keyword>
<evidence type="ECO:0000313" key="3">
    <source>
        <dbReference type="Proteomes" id="UP001558613"/>
    </source>
</evidence>
<comment type="caution">
    <text evidence="2">The sequence shown here is derived from an EMBL/GenBank/DDBJ whole genome shotgun (WGS) entry which is preliminary data.</text>
</comment>
<protein>
    <submittedName>
        <fullName evidence="2">Uncharacterized protein</fullName>
    </submittedName>
</protein>
<name>A0ABR3LTG4_9TELE</name>
<dbReference type="Proteomes" id="UP001558613">
    <property type="component" value="Unassembled WGS sequence"/>
</dbReference>